<name>A0ABV7X9Y4_9SPHN</name>
<feature type="transmembrane region" description="Helical" evidence="1">
    <location>
        <begin position="96"/>
        <end position="117"/>
    </location>
</feature>
<feature type="transmembrane region" description="Helical" evidence="1">
    <location>
        <begin position="172"/>
        <end position="192"/>
    </location>
</feature>
<gene>
    <name evidence="2" type="ORF">ACFOMD_05645</name>
</gene>
<feature type="transmembrane region" description="Helical" evidence="1">
    <location>
        <begin position="266"/>
        <end position="291"/>
    </location>
</feature>
<keyword evidence="1" id="KW-0812">Transmembrane</keyword>
<keyword evidence="1" id="KW-1133">Transmembrane helix</keyword>
<dbReference type="Proteomes" id="UP001595615">
    <property type="component" value="Unassembled WGS sequence"/>
</dbReference>
<protein>
    <recommendedName>
        <fullName evidence="4">DUF3667 domain-containing protein</fullName>
    </recommendedName>
</protein>
<feature type="transmembrane region" description="Helical" evidence="1">
    <location>
        <begin position="198"/>
        <end position="217"/>
    </location>
</feature>
<dbReference type="EMBL" id="JBHRXV010000004">
    <property type="protein sequence ID" value="MFC3712042.1"/>
    <property type="molecule type" value="Genomic_DNA"/>
</dbReference>
<reference evidence="3" key="1">
    <citation type="journal article" date="2019" name="Int. J. Syst. Evol. Microbiol.">
        <title>The Global Catalogue of Microorganisms (GCM) 10K type strain sequencing project: providing services to taxonomists for standard genome sequencing and annotation.</title>
        <authorList>
            <consortium name="The Broad Institute Genomics Platform"/>
            <consortium name="The Broad Institute Genome Sequencing Center for Infectious Disease"/>
            <person name="Wu L."/>
            <person name="Ma J."/>
        </authorList>
    </citation>
    <scope>NUCLEOTIDE SEQUENCE [LARGE SCALE GENOMIC DNA]</scope>
    <source>
        <strain evidence="3">KCTC 42644</strain>
    </source>
</reference>
<feature type="transmembrane region" description="Helical" evidence="1">
    <location>
        <begin position="229"/>
        <end position="246"/>
    </location>
</feature>
<proteinExistence type="predicted"/>
<keyword evidence="1" id="KW-0472">Membrane</keyword>
<sequence>MASSGGSAAVPDAAAAAAPESWAPTACPYCGEPGTGRFCSACGKPMALQSTSRAELREVLGVKLPPVAAILYTAWLAVSSPACLSRRWVEGDRRGLVSPVAMISSVTALTALIGFILSRWTGNRPAGVDDTETAKGVLGVAGFLVGLFPDAFAAAAADPAAFAQHFKSTGQLLVLFWPVLFIIPGFVMLAPWTRVPRHRALVMAAFETVFVMLLAGLHGALQAVESVRGLGLSTLFWLALWAHSAAHVRFGAETSWRYALSRPPLAALIFLPVVYIWVTGVAALALTSWSLTG</sequence>
<accession>A0ABV7X9Y4</accession>
<dbReference type="RefSeq" id="WP_380858162.1">
    <property type="nucleotide sequence ID" value="NZ_JBHRXV010000004.1"/>
</dbReference>
<organism evidence="2 3">
    <name type="scientific">Sphingoaurantiacus capsulatus</name>
    <dbReference type="NCBI Taxonomy" id="1771310"/>
    <lineage>
        <taxon>Bacteria</taxon>
        <taxon>Pseudomonadati</taxon>
        <taxon>Pseudomonadota</taxon>
        <taxon>Alphaproteobacteria</taxon>
        <taxon>Sphingomonadales</taxon>
        <taxon>Sphingosinicellaceae</taxon>
        <taxon>Sphingoaurantiacus</taxon>
    </lineage>
</organism>
<evidence type="ECO:0008006" key="4">
    <source>
        <dbReference type="Google" id="ProtNLM"/>
    </source>
</evidence>
<evidence type="ECO:0000313" key="2">
    <source>
        <dbReference type="EMBL" id="MFC3712042.1"/>
    </source>
</evidence>
<comment type="caution">
    <text evidence="2">The sequence shown here is derived from an EMBL/GenBank/DDBJ whole genome shotgun (WGS) entry which is preliminary data.</text>
</comment>
<keyword evidence="3" id="KW-1185">Reference proteome</keyword>
<feature type="transmembrane region" description="Helical" evidence="1">
    <location>
        <begin position="137"/>
        <end position="160"/>
    </location>
</feature>
<evidence type="ECO:0000256" key="1">
    <source>
        <dbReference type="SAM" id="Phobius"/>
    </source>
</evidence>
<evidence type="ECO:0000313" key="3">
    <source>
        <dbReference type="Proteomes" id="UP001595615"/>
    </source>
</evidence>